<comment type="caution">
    <text evidence="2">The sequence shown here is derived from an EMBL/GenBank/DDBJ whole genome shotgun (WGS) entry which is preliminary data.</text>
</comment>
<dbReference type="AlphaFoldDB" id="A0AAV4D215"/>
<feature type="region of interest" description="Disordered" evidence="1">
    <location>
        <begin position="74"/>
        <end position="99"/>
    </location>
</feature>
<proteinExistence type="predicted"/>
<evidence type="ECO:0000313" key="2">
    <source>
        <dbReference type="EMBL" id="GFO38125.1"/>
    </source>
</evidence>
<reference evidence="2 3" key="1">
    <citation type="journal article" date="2021" name="Elife">
        <title>Chloroplast acquisition without the gene transfer in kleptoplastic sea slugs, Plakobranchus ocellatus.</title>
        <authorList>
            <person name="Maeda T."/>
            <person name="Takahashi S."/>
            <person name="Yoshida T."/>
            <person name="Shimamura S."/>
            <person name="Takaki Y."/>
            <person name="Nagai Y."/>
            <person name="Toyoda A."/>
            <person name="Suzuki Y."/>
            <person name="Arimoto A."/>
            <person name="Ishii H."/>
            <person name="Satoh N."/>
            <person name="Nishiyama T."/>
            <person name="Hasebe M."/>
            <person name="Maruyama T."/>
            <person name="Minagawa J."/>
            <person name="Obokata J."/>
            <person name="Shigenobu S."/>
        </authorList>
    </citation>
    <scope>NUCLEOTIDE SEQUENCE [LARGE SCALE GENOMIC DNA]</scope>
</reference>
<dbReference type="EMBL" id="BLXT01007309">
    <property type="protein sequence ID" value="GFO38125.1"/>
    <property type="molecule type" value="Genomic_DNA"/>
</dbReference>
<sequence>MDSVFGVAGIMHGIDPNKSRYKPSGDGDFPSGENVTAWLSYRKHSATRKEKVLRQSYFQSLIVECLILISPRPGRPSSSPALLPSLPVTPARQGAPERATVQEVRHDLLAHFAEWVERD</sequence>
<name>A0AAV4D215_9GAST</name>
<keyword evidence="3" id="KW-1185">Reference proteome</keyword>
<dbReference type="Proteomes" id="UP000735302">
    <property type="component" value="Unassembled WGS sequence"/>
</dbReference>
<protein>
    <submittedName>
        <fullName evidence="2">Uncharacterized protein</fullName>
    </submittedName>
</protein>
<gene>
    <name evidence="2" type="ORF">PoB_006463000</name>
</gene>
<organism evidence="2 3">
    <name type="scientific">Plakobranchus ocellatus</name>
    <dbReference type="NCBI Taxonomy" id="259542"/>
    <lineage>
        <taxon>Eukaryota</taxon>
        <taxon>Metazoa</taxon>
        <taxon>Spiralia</taxon>
        <taxon>Lophotrochozoa</taxon>
        <taxon>Mollusca</taxon>
        <taxon>Gastropoda</taxon>
        <taxon>Heterobranchia</taxon>
        <taxon>Euthyneura</taxon>
        <taxon>Panpulmonata</taxon>
        <taxon>Sacoglossa</taxon>
        <taxon>Placobranchoidea</taxon>
        <taxon>Plakobranchidae</taxon>
        <taxon>Plakobranchus</taxon>
    </lineage>
</organism>
<evidence type="ECO:0000256" key="1">
    <source>
        <dbReference type="SAM" id="MobiDB-lite"/>
    </source>
</evidence>
<accession>A0AAV4D215</accession>
<feature type="compositionally biased region" description="Low complexity" evidence="1">
    <location>
        <begin position="74"/>
        <end position="86"/>
    </location>
</feature>
<evidence type="ECO:0000313" key="3">
    <source>
        <dbReference type="Proteomes" id="UP000735302"/>
    </source>
</evidence>